<keyword evidence="5" id="KW-1185">Reference proteome</keyword>
<evidence type="ECO:0000313" key="4">
    <source>
        <dbReference type="EMBL" id="MFC4361662.1"/>
    </source>
</evidence>
<feature type="domain" description="Alginate lyase" evidence="3">
    <location>
        <begin position="99"/>
        <end position="364"/>
    </location>
</feature>
<protein>
    <submittedName>
        <fullName evidence="4">Alginate lyase family protein</fullName>
    </submittedName>
</protein>
<organism evidence="4 5">
    <name type="scientific">Simiduia curdlanivorans</name>
    <dbReference type="NCBI Taxonomy" id="1492769"/>
    <lineage>
        <taxon>Bacteria</taxon>
        <taxon>Pseudomonadati</taxon>
        <taxon>Pseudomonadota</taxon>
        <taxon>Gammaproteobacteria</taxon>
        <taxon>Cellvibrionales</taxon>
        <taxon>Cellvibrionaceae</taxon>
        <taxon>Simiduia</taxon>
    </lineage>
</organism>
<evidence type="ECO:0000256" key="2">
    <source>
        <dbReference type="ARBA" id="ARBA00023239"/>
    </source>
</evidence>
<evidence type="ECO:0000256" key="1">
    <source>
        <dbReference type="ARBA" id="ARBA00022729"/>
    </source>
</evidence>
<dbReference type="Proteomes" id="UP001595840">
    <property type="component" value="Unassembled WGS sequence"/>
</dbReference>
<evidence type="ECO:0000259" key="3">
    <source>
        <dbReference type="Pfam" id="PF05426"/>
    </source>
</evidence>
<dbReference type="Gene3D" id="1.50.10.100">
    <property type="entry name" value="Chondroitin AC/alginate lyase"/>
    <property type="match status" value="1"/>
</dbReference>
<dbReference type="InterPro" id="IPR008397">
    <property type="entry name" value="Alginate_lyase_dom"/>
</dbReference>
<reference evidence="5" key="1">
    <citation type="journal article" date="2019" name="Int. J. Syst. Evol. Microbiol.">
        <title>The Global Catalogue of Microorganisms (GCM) 10K type strain sequencing project: providing services to taxonomists for standard genome sequencing and annotation.</title>
        <authorList>
            <consortium name="The Broad Institute Genomics Platform"/>
            <consortium name="The Broad Institute Genome Sequencing Center for Infectious Disease"/>
            <person name="Wu L."/>
            <person name="Ma J."/>
        </authorList>
    </citation>
    <scope>NUCLEOTIDE SEQUENCE [LARGE SCALE GENOMIC DNA]</scope>
    <source>
        <strain evidence="5">CECT 8570</strain>
    </source>
</reference>
<evidence type="ECO:0000313" key="5">
    <source>
        <dbReference type="Proteomes" id="UP001595840"/>
    </source>
</evidence>
<sequence length="435" mass="49130">MTVRHVAWLFGVWVLFSQSLLAQDLLAQNLAAQNPFAKNLLAKNLSTQTPLRLDTNALNHIRQAWQVGQAPYEAAVDDLLVEAEKLLGISAPTVTVEVEGLPKSSPNDYVSLAPYWWPNPNTKNGLPWVKQDGRRNPWVDEPRAPKAQWNKFANSVEVLALAFYYSEDKRFAQQAAHFIKVWMLDPATRMNPHLAFSQAVPGVAEGRSYGIIDTVLLPQVIDAFRLVNDAEYFSPAERAGVNQWFADFYHWLTTSSLGLEEQRAYNNHGTFYDLQVLALALHLGDKAAAETILTRVETRLDKQISATGAQAHELARSRPYWYSVYNLRAFAGIAALAKHVERDLWRYPHADNAQMIKALRYILARRGEVEWGGREEPSLEWSALTMIMLEAPIAVPDWQFPLAQKCFARALNKPDFAGDNFLPSDIFGPSKTCYY</sequence>
<dbReference type="SUPFAM" id="SSF48230">
    <property type="entry name" value="Chondroitin AC/alginate lyase"/>
    <property type="match status" value="1"/>
</dbReference>
<comment type="caution">
    <text evidence="4">The sequence shown here is derived from an EMBL/GenBank/DDBJ whole genome shotgun (WGS) entry which is preliminary data.</text>
</comment>
<gene>
    <name evidence="4" type="ORF">ACFOX3_05065</name>
</gene>
<accession>A0ABV8V412</accession>
<keyword evidence="1" id="KW-0732">Signal</keyword>
<dbReference type="GO" id="GO:0016829">
    <property type="term" value="F:lyase activity"/>
    <property type="evidence" value="ECO:0007669"/>
    <property type="project" value="UniProtKB-KW"/>
</dbReference>
<dbReference type="InterPro" id="IPR008929">
    <property type="entry name" value="Chondroitin_lyas"/>
</dbReference>
<name>A0ABV8V412_9GAMM</name>
<dbReference type="EMBL" id="JBHSCX010000003">
    <property type="protein sequence ID" value="MFC4361662.1"/>
    <property type="molecule type" value="Genomic_DNA"/>
</dbReference>
<keyword evidence="2 4" id="KW-0456">Lyase</keyword>
<dbReference type="Pfam" id="PF05426">
    <property type="entry name" value="Alginate_lyase"/>
    <property type="match status" value="1"/>
</dbReference>
<proteinExistence type="predicted"/>
<dbReference type="RefSeq" id="WP_290259397.1">
    <property type="nucleotide sequence ID" value="NZ_JAUFQG010000004.1"/>
</dbReference>